<evidence type="ECO:0000259" key="2">
    <source>
        <dbReference type="Pfam" id="PF25597"/>
    </source>
</evidence>
<gene>
    <name evidence="3" type="ORF">Tci_447299</name>
</gene>
<feature type="compositionally biased region" description="Polar residues" evidence="1">
    <location>
        <begin position="495"/>
        <end position="523"/>
    </location>
</feature>
<evidence type="ECO:0000313" key="3">
    <source>
        <dbReference type="EMBL" id="GEY75325.1"/>
    </source>
</evidence>
<feature type="domain" description="Retroviral polymerase SH3-like" evidence="2">
    <location>
        <begin position="740"/>
        <end position="796"/>
    </location>
</feature>
<dbReference type="InterPro" id="IPR039537">
    <property type="entry name" value="Retrotran_Ty1/copia-like"/>
</dbReference>
<dbReference type="InterPro" id="IPR057670">
    <property type="entry name" value="SH3_retrovirus"/>
</dbReference>
<sequence length="854" mass="96359">MVRQCLKPKRKRDAMWFRDKVLLVEAQGKGKVLNEEELELLADPAKAVLMANLSSYSSDVLFEVPYSDNTHNATLNQTVHDINSSAQQDAMILSVFEQLSNQIRPMLYDGSVIVKETNVISIADFEETLMLEEESRSKMFLKQSDPMVLEQKVNIKPINYPELNRLSEDFGKCFVPQQELSDEQAFRLQTLHPNTNQSASSPVKIEALLELPKLSLTEAAVQQCHVDKQCFEIQKKQFLIENDRLLDQNISQDIVNIVVNSSLDENASVNVNSFVAMNDSMNYVEICNKCLELKAELIKQHNVVEKDEYNRLLKRFSELEQHCISLEIAMQLNKEIFQKNNTSVNKLNLYLINSFVITALKNDLMKLKGKEIADNVAQVPNATTIASGMYKLDLVTVACKDKNNRETHIYYLKHTIEQAAILMEIDEQARSLNPLDSASYSACKYVKLIQELLGYVRDTCPDIHKPSEKLVAITPINMKKVVRFADTVTSSGNIPKVTNNPLLSSKGVNPSTSASGLKPSGNTKNDRISRTPSSNEKNKVEVQSRKVISSLNKRNSYFKNVCNEHVKHPVKVAKALCSVCNECLFDANHAICLIDHVNSMNVRAKSASKKNKKRKEWKPTGKAFNSIGYKWKPTGRTFTLVGNDYPLTRMEPGTSRGSDTSVAPSSSSLIDCRENHTLVEAARTMLIYAKAHLFLWAEAVATVCYTQNRSIIRRLHGKTPYELLHDRKHDLSYLYVFGALCYQNNDSESLGKLQAKADIGIFIGYAPKKKAYRIHNRHTRKIIKTIHVDFDELTAMVFEQSSLEPALHEMTPATPSSELVPNAHPSAPFVPLVSDIKKRTKSKLKTTKPSTRME</sequence>
<dbReference type="AlphaFoldDB" id="A0A699HTS9"/>
<name>A0A699HTS9_TANCI</name>
<comment type="caution">
    <text evidence="3">The sequence shown here is derived from an EMBL/GenBank/DDBJ whole genome shotgun (WGS) entry which is preliminary data.</text>
</comment>
<dbReference type="Pfam" id="PF25597">
    <property type="entry name" value="SH3_retrovirus"/>
    <property type="match status" value="1"/>
</dbReference>
<feature type="region of interest" description="Disordered" evidence="1">
    <location>
        <begin position="495"/>
        <end position="545"/>
    </location>
</feature>
<organism evidence="3">
    <name type="scientific">Tanacetum cinerariifolium</name>
    <name type="common">Dalmatian daisy</name>
    <name type="synonym">Chrysanthemum cinerariifolium</name>
    <dbReference type="NCBI Taxonomy" id="118510"/>
    <lineage>
        <taxon>Eukaryota</taxon>
        <taxon>Viridiplantae</taxon>
        <taxon>Streptophyta</taxon>
        <taxon>Embryophyta</taxon>
        <taxon>Tracheophyta</taxon>
        <taxon>Spermatophyta</taxon>
        <taxon>Magnoliopsida</taxon>
        <taxon>eudicotyledons</taxon>
        <taxon>Gunneridae</taxon>
        <taxon>Pentapetalae</taxon>
        <taxon>asterids</taxon>
        <taxon>campanulids</taxon>
        <taxon>Asterales</taxon>
        <taxon>Asteraceae</taxon>
        <taxon>Asteroideae</taxon>
        <taxon>Anthemideae</taxon>
        <taxon>Anthemidinae</taxon>
        <taxon>Tanacetum</taxon>
    </lineage>
</organism>
<accession>A0A699HTS9</accession>
<evidence type="ECO:0000256" key="1">
    <source>
        <dbReference type="SAM" id="MobiDB-lite"/>
    </source>
</evidence>
<reference evidence="3" key="1">
    <citation type="journal article" date="2019" name="Sci. Rep.">
        <title>Draft genome of Tanacetum cinerariifolium, the natural source of mosquito coil.</title>
        <authorList>
            <person name="Yamashiro T."/>
            <person name="Shiraishi A."/>
            <person name="Satake H."/>
            <person name="Nakayama K."/>
        </authorList>
    </citation>
    <scope>NUCLEOTIDE SEQUENCE</scope>
</reference>
<dbReference type="PANTHER" id="PTHR42648">
    <property type="entry name" value="TRANSPOSASE, PUTATIVE-RELATED"/>
    <property type="match status" value="1"/>
</dbReference>
<dbReference type="InterPro" id="IPR012337">
    <property type="entry name" value="RNaseH-like_sf"/>
</dbReference>
<proteinExistence type="predicted"/>
<dbReference type="EMBL" id="BKCJ010206414">
    <property type="protein sequence ID" value="GEY75325.1"/>
    <property type="molecule type" value="Genomic_DNA"/>
</dbReference>
<protein>
    <submittedName>
        <fullName evidence="3">Retrovirus-related Pol polyprotein from transposon TNT 1-94</fullName>
    </submittedName>
</protein>
<dbReference type="PANTHER" id="PTHR42648:SF32">
    <property type="entry name" value="RIBONUCLEASE H-LIKE DOMAIN, GAG-PRE-INTEGRASE DOMAIN PROTEIN-RELATED"/>
    <property type="match status" value="1"/>
</dbReference>
<dbReference type="SUPFAM" id="SSF53098">
    <property type="entry name" value="Ribonuclease H-like"/>
    <property type="match status" value="1"/>
</dbReference>